<evidence type="ECO:0000313" key="5">
    <source>
        <dbReference type="Proteomes" id="UP001203972"/>
    </source>
</evidence>
<evidence type="ECO:0000313" key="2">
    <source>
        <dbReference type="EMBL" id="MCR0232997.1"/>
    </source>
</evidence>
<dbReference type="Pfam" id="PF03613">
    <property type="entry name" value="EIID-AGA"/>
    <property type="match status" value="1"/>
</dbReference>
<keyword evidence="1" id="KW-1133">Transmembrane helix</keyword>
<evidence type="ECO:0000256" key="1">
    <source>
        <dbReference type="SAM" id="Phobius"/>
    </source>
</evidence>
<protein>
    <submittedName>
        <fullName evidence="2">PTS system mannose/fructose/sorbose family transporter subunit IID</fullName>
    </submittedName>
</protein>
<dbReference type="EMBL" id="JAKTMA010000014">
    <property type="protein sequence ID" value="MCR0232997.1"/>
    <property type="molecule type" value="Genomic_DNA"/>
</dbReference>
<dbReference type="AlphaFoldDB" id="A0AAP2UMF5"/>
<accession>A0AAP2UMF5</accession>
<dbReference type="GO" id="GO:0005886">
    <property type="term" value="C:plasma membrane"/>
    <property type="evidence" value="ECO:0007669"/>
    <property type="project" value="TreeGrafter"/>
</dbReference>
<reference evidence="3 4" key="1">
    <citation type="submission" date="2020-02" db="EMBL/GenBank/DDBJ databases">
        <authorList>
            <person name="Kociolek L.K."/>
            <person name="Ozer E.A."/>
        </authorList>
    </citation>
    <scope>NUCLEOTIDE SEQUENCE [LARGE SCALE GENOMIC DNA]</scope>
    <source>
        <strain evidence="3 4">ATCC 14501</strain>
    </source>
</reference>
<feature type="transmembrane region" description="Helical" evidence="1">
    <location>
        <begin position="119"/>
        <end position="136"/>
    </location>
</feature>
<evidence type="ECO:0000313" key="4">
    <source>
        <dbReference type="Proteomes" id="UP000503330"/>
    </source>
</evidence>
<dbReference type="RefSeq" id="WP_002607781.1">
    <property type="nucleotide sequence ID" value="NZ_BAAACC010000023.1"/>
</dbReference>
<dbReference type="Proteomes" id="UP000503330">
    <property type="component" value="Chromosome"/>
</dbReference>
<sequence length="274" mass="30213">MKTNSSDVKKLDRKDLMGVFWRSWRQDAVWNFERQQNLGSAYTMSRVVGKLYADDPEKRARALQRHVEFMAITPHLSTLLYGILTAMEEENANNPDFDETSISAVRASLMGPIAGIGDSLIWGTLRIIAAGIAISFSANGSILGPLLFLLIVNIPTIPLRYICLFKGYELGTNFFKQFLNSGIMDNVTYIASAVGLMVIGCMTASLVSFQLPIMVGSGKFAQPLQTYLDQIMPGLLPLAMFGIMYFLLGKKIKTTTILLSVFALSIALAFFGIV</sequence>
<dbReference type="Proteomes" id="UP001203972">
    <property type="component" value="Unassembled WGS sequence"/>
</dbReference>
<dbReference type="EMBL" id="CP048838">
    <property type="protein sequence ID" value="QJA04264.1"/>
    <property type="molecule type" value="Genomic_DNA"/>
</dbReference>
<dbReference type="InterPro" id="IPR050303">
    <property type="entry name" value="GatZ_KbaZ_carbometab"/>
</dbReference>
<evidence type="ECO:0000313" key="3">
    <source>
        <dbReference type="EMBL" id="QJA04264.1"/>
    </source>
</evidence>
<feature type="transmembrane region" description="Helical" evidence="1">
    <location>
        <begin position="186"/>
        <end position="211"/>
    </location>
</feature>
<dbReference type="PROSITE" id="PS51108">
    <property type="entry name" value="PTS_EIID"/>
    <property type="match status" value="1"/>
</dbReference>
<reference evidence="2" key="2">
    <citation type="journal article" date="2022" name="Clin. Infect. Dis.">
        <title>Association between Clostridium innocuum and antibiotic-associated diarrhea in adults and children: A cross-sectional study and comparative genomics analysis.</title>
        <authorList>
            <person name="Cherny K.E."/>
            <person name="Muscat E.B."/>
            <person name="Balaji A."/>
            <person name="Mukherjee J."/>
            <person name="Ozer E.A."/>
            <person name="Angarone M.P."/>
            <person name="Hauser A.R."/>
            <person name="Sichel J.S."/>
            <person name="Amponsah E."/>
            <person name="Kociolek L.K."/>
        </authorList>
    </citation>
    <scope>NUCLEOTIDE SEQUENCE</scope>
    <source>
        <strain evidence="2">NU1-AC-029v</strain>
    </source>
</reference>
<name>A0AAP2UMF5_CLOIN</name>
<feature type="transmembrane region" description="Helical" evidence="1">
    <location>
        <begin position="231"/>
        <end position="248"/>
    </location>
</feature>
<dbReference type="PANTHER" id="PTHR32502">
    <property type="entry name" value="N-ACETYLGALACTOSAMINE PERMEASE II COMPONENT-RELATED"/>
    <property type="match status" value="1"/>
</dbReference>
<keyword evidence="1" id="KW-0812">Transmembrane</keyword>
<feature type="transmembrane region" description="Helical" evidence="1">
    <location>
        <begin position="255"/>
        <end position="273"/>
    </location>
</feature>
<feature type="transmembrane region" description="Helical" evidence="1">
    <location>
        <begin position="142"/>
        <end position="165"/>
    </location>
</feature>
<dbReference type="InterPro" id="IPR004704">
    <property type="entry name" value="PTS_IID_man"/>
</dbReference>
<organism evidence="2 5">
    <name type="scientific">Clostridium innocuum</name>
    <dbReference type="NCBI Taxonomy" id="1522"/>
    <lineage>
        <taxon>Bacteria</taxon>
        <taxon>Bacillati</taxon>
        <taxon>Bacillota</taxon>
        <taxon>Clostridia</taxon>
        <taxon>Eubacteriales</taxon>
        <taxon>Clostridiaceae</taxon>
        <taxon>Clostridium</taxon>
    </lineage>
</organism>
<dbReference type="GeneID" id="61927564"/>
<dbReference type="PANTHER" id="PTHR32502:SF23">
    <property type="entry name" value="TRANSPORT PROTEIN, PTS SYSTEM"/>
    <property type="match status" value="1"/>
</dbReference>
<keyword evidence="1" id="KW-0472">Membrane</keyword>
<dbReference type="GO" id="GO:0009401">
    <property type="term" value="P:phosphoenolpyruvate-dependent sugar phosphotransferase system"/>
    <property type="evidence" value="ECO:0007669"/>
    <property type="project" value="InterPro"/>
</dbReference>
<gene>
    <name evidence="3" type="ORF">G4D54_18465</name>
    <name evidence="2" type="ORF">MKC95_09495</name>
</gene>
<proteinExistence type="predicted"/>